<evidence type="ECO:0000256" key="5">
    <source>
        <dbReference type="ARBA" id="ARBA00023136"/>
    </source>
</evidence>
<evidence type="ECO:0000313" key="9">
    <source>
        <dbReference type="EMBL" id="AZQ73099.1"/>
    </source>
</evidence>
<dbReference type="EMBL" id="CP034587">
    <property type="protein sequence ID" value="AZQ73099.1"/>
    <property type="molecule type" value="Genomic_DNA"/>
</dbReference>
<keyword evidence="4 7" id="KW-1133">Transmembrane helix</keyword>
<dbReference type="InterPro" id="IPR051791">
    <property type="entry name" value="Pra-immunoreactive"/>
</dbReference>
<accession>A0A3Q9FXG8</accession>
<comment type="subcellular location">
    <subcellularLocation>
        <location evidence="1">Cell membrane</location>
        <topology evidence="1">Multi-pass membrane protein</topology>
    </subcellularLocation>
</comment>
<feature type="region of interest" description="Disordered" evidence="6">
    <location>
        <begin position="1"/>
        <end position="34"/>
    </location>
</feature>
<name>A0A3Q9FXG8_STRLT</name>
<dbReference type="Pfam" id="PF06271">
    <property type="entry name" value="RDD"/>
    <property type="match status" value="1"/>
</dbReference>
<evidence type="ECO:0000256" key="7">
    <source>
        <dbReference type="SAM" id="Phobius"/>
    </source>
</evidence>
<organism evidence="9 10">
    <name type="scientific">Streptomyces luteoverticillatus</name>
    <name type="common">Streptoverticillium luteoverticillatus</name>
    <dbReference type="NCBI Taxonomy" id="66425"/>
    <lineage>
        <taxon>Bacteria</taxon>
        <taxon>Bacillati</taxon>
        <taxon>Actinomycetota</taxon>
        <taxon>Actinomycetes</taxon>
        <taxon>Kitasatosporales</taxon>
        <taxon>Streptomycetaceae</taxon>
        <taxon>Streptomyces</taxon>
    </lineage>
</organism>
<feature type="transmembrane region" description="Helical" evidence="7">
    <location>
        <begin position="117"/>
        <end position="141"/>
    </location>
</feature>
<dbReference type="Proteomes" id="UP000267900">
    <property type="component" value="Chromosome"/>
</dbReference>
<sequence length="215" mass="23312">MTHPNPPYPPPPPGYGPPQQPGQPYPQYPPFPQQPGAYGAYGAYGHGGYPQDPYAVQQRPPLAGWWARVGATLLDSLILGIPTLLLIAAGAGMWLTGYEDCSTYSASQGYCEQSTGLVTGGLVVMGLAFLLSVFLGFWALYRQGKTGQTPGKKAVGISVLRERDGMPTGFGMAFVRNLCHIVDGFLYLGYLWPLWDEKKQTFADKIVGTVVVRVR</sequence>
<dbReference type="GO" id="GO:0005886">
    <property type="term" value="C:plasma membrane"/>
    <property type="evidence" value="ECO:0007669"/>
    <property type="project" value="UniProtKB-SubCell"/>
</dbReference>
<dbReference type="PANTHER" id="PTHR36115">
    <property type="entry name" value="PROLINE-RICH ANTIGEN HOMOLOG-RELATED"/>
    <property type="match status" value="1"/>
</dbReference>
<evidence type="ECO:0000259" key="8">
    <source>
        <dbReference type="Pfam" id="PF06271"/>
    </source>
</evidence>
<protein>
    <submittedName>
        <fullName evidence="9">RDD family protein</fullName>
    </submittedName>
</protein>
<evidence type="ECO:0000256" key="4">
    <source>
        <dbReference type="ARBA" id="ARBA00022989"/>
    </source>
</evidence>
<dbReference type="OrthoDB" id="9793824at2"/>
<keyword evidence="10" id="KW-1185">Reference proteome</keyword>
<dbReference type="RefSeq" id="WP_126915615.1">
    <property type="nucleotide sequence ID" value="NZ_CP034587.1"/>
</dbReference>
<keyword evidence="3 7" id="KW-0812">Transmembrane</keyword>
<evidence type="ECO:0000256" key="6">
    <source>
        <dbReference type="SAM" id="MobiDB-lite"/>
    </source>
</evidence>
<dbReference type="AlphaFoldDB" id="A0A3Q9FXG8"/>
<feature type="compositionally biased region" description="Pro residues" evidence="6">
    <location>
        <begin position="1"/>
        <end position="33"/>
    </location>
</feature>
<feature type="transmembrane region" description="Helical" evidence="7">
    <location>
        <begin position="77"/>
        <end position="97"/>
    </location>
</feature>
<proteinExistence type="predicted"/>
<evidence type="ECO:0000313" key="10">
    <source>
        <dbReference type="Proteomes" id="UP000267900"/>
    </source>
</evidence>
<keyword evidence="5 7" id="KW-0472">Membrane</keyword>
<feature type="domain" description="RDD" evidence="8">
    <location>
        <begin position="62"/>
        <end position="207"/>
    </location>
</feature>
<evidence type="ECO:0000256" key="3">
    <source>
        <dbReference type="ARBA" id="ARBA00022692"/>
    </source>
</evidence>
<gene>
    <name evidence="9" type="ORF">EKH77_19485</name>
</gene>
<dbReference type="PANTHER" id="PTHR36115:SF6">
    <property type="entry name" value="PROLINE-RICH ANTIGEN HOMOLOG"/>
    <property type="match status" value="1"/>
</dbReference>
<evidence type="ECO:0000256" key="1">
    <source>
        <dbReference type="ARBA" id="ARBA00004651"/>
    </source>
</evidence>
<evidence type="ECO:0000256" key="2">
    <source>
        <dbReference type="ARBA" id="ARBA00022475"/>
    </source>
</evidence>
<keyword evidence="2" id="KW-1003">Cell membrane</keyword>
<dbReference type="InterPro" id="IPR010432">
    <property type="entry name" value="RDD"/>
</dbReference>
<reference evidence="9 10" key="1">
    <citation type="submission" date="2018-12" db="EMBL/GenBank/DDBJ databases">
        <title>The whole draft genome of Streptomyce luteoverticillatus CGMCC 15060.</title>
        <authorList>
            <person name="Feng Z."/>
            <person name="Chen G."/>
            <person name="Zhang J."/>
            <person name="Zhu H."/>
            <person name="Yu X."/>
            <person name="Zhang W."/>
            <person name="Zhang X."/>
        </authorList>
    </citation>
    <scope>NUCLEOTIDE SEQUENCE [LARGE SCALE GENOMIC DNA]</scope>
    <source>
        <strain evidence="9 10">CGMCC 15060</strain>
    </source>
</reference>